<accession>A0AAN9V5I4</accession>
<dbReference type="Proteomes" id="UP001378592">
    <property type="component" value="Unassembled WGS sequence"/>
</dbReference>
<organism evidence="1 2">
    <name type="scientific">Gryllus longicercus</name>
    <dbReference type="NCBI Taxonomy" id="2509291"/>
    <lineage>
        <taxon>Eukaryota</taxon>
        <taxon>Metazoa</taxon>
        <taxon>Ecdysozoa</taxon>
        <taxon>Arthropoda</taxon>
        <taxon>Hexapoda</taxon>
        <taxon>Insecta</taxon>
        <taxon>Pterygota</taxon>
        <taxon>Neoptera</taxon>
        <taxon>Polyneoptera</taxon>
        <taxon>Orthoptera</taxon>
        <taxon>Ensifera</taxon>
        <taxon>Gryllidea</taxon>
        <taxon>Grylloidea</taxon>
        <taxon>Gryllidae</taxon>
        <taxon>Gryllinae</taxon>
        <taxon>Gryllus</taxon>
    </lineage>
</organism>
<protein>
    <submittedName>
        <fullName evidence="1">Uncharacterized protein</fullName>
    </submittedName>
</protein>
<evidence type="ECO:0000313" key="1">
    <source>
        <dbReference type="EMBL" id="KAK7789734.1"/>
    </source>
</evidence>
<dbReference type="EMBL" id="JAZDUA010000715">
    <property type="protein sequence ID" value="KAK7789734.1"/>
    <property type="molecule type" value="Genomic_DNA"/>
</dbReference>
<proteinExistence type="predicted"/>
<gene>
    <name evidence="1" type="ORF">R5R35_013335</name>
</gene>
<name>A0AAN9V5I4_9ORTH</name>
<evidence type="ECO:0000313" key="2">
    <source>
        <dbReference type="Proteomes" id="UP001378592"/>
    </source>
</evidence>
<sequence length="280" mass="32537">MEPENRIFSIKVFVTLVVLIALVTVNTMMSIASSKIEKIDTKLMRRVQHDKILFVMESERLIISIHNRLVRLPFVPHWIVYLFKSAVLFSPEFRIHSCKATWNNLTKILIAKLPSGREYRLPIELSDKIMKIVADNQPENSSPDIVTADMLENELSDLEKSIKDRLFSLQNDLRSFITEQNFLLKDLIQELNNTSQYSQTGDKYMKEFIPEQLNVWQKQMRVYNSALSENINNSHANLQSGFGRLEKTLGEMMLQLDALKISSEQNTQTHFEQSKEENEV</sequence>
<dbReference type="AlphaFoldDB" id="A0AAN9V5I4"/>
<keyword evidence="2" id="KW-1185">Reference proteome</keyword>
<reference evidence="1 2" key="1">
    <citation type="submission" date="2024-03" db="EMBL/GenBank/DDBJ databases">
        <title>The genome assembly and annotation of the cricket Gryllus longicercus Weissman &amp; Gray.</title>
        <authorList>
            <person name="Szrajer S."/>
            <person name="Gray D."/>
            <person name="Ylla G."/>
        </authorList>
    </citation>
    <scope>NUCLEOTIDE SEQUENCE [LARGE SCALE GENOMIC DNA]</scope>
    <source>
        <strain evidence="1">DAG 2021-001</strain>
        <tissue evidence="1">Whole body minus gut</tissue>
    </source>
</reference>
<comment type="caution">
    <text evidence="1">The sequence shown here is derived from an EMBL/GenBank/DDBJ whole genome shotgun (WGS) entry which is preliminary data.</text>
</comment>